<evidence type="ECO:0000259" key="4">
    <source>
        <dbReference type="Pfam" id="PF00135"/>
    </source>
</evidence>
<comment type="similarity">
    <text evidence="1 3">Belongs to the type-B carboxylesterase/lipase family.</text>
</comment>
<reference evidence="5 6" key="1">
    <citation type="submission" date="2014-04" db="EMBL/GenBank/DDBJ databases">
        <authorList>
            <consortium name="DOE Joint Genome Institute"/>
            <person name="Kuo A."/>
            <person name="Tarkka M."/>
            <person name="Buscot F."/>
            <person name="Kohler A."/>
            <person name="Nagy L.G."/>
            <person name="Floudas D."/>
            <person name="Copeland A."/>
            <person name="Barry K.W."/>
            <person name="Cichocki N."/>
            <person name="Veneault-Fourrey C."/>
            <person name="LaButti K."/>
            <person name="Lindquist E.A."/>
            <person name="Lipzen A."/>
            <person name="Lundell T."/>
            <person name="Morin E."/>
            <person name="Murat C."/>
            <person name="Sun H."/>
            <person name="Tunlid A."/>
            <person name="Henrissat B."/>
            <person name="Grigoriev I.V."/>
            <person name="Hibbett D.S."/>
            <person name="Martin F."/>
            <person name="Nordberg H.P."/>
            <person name="Cantor M.N."/>
            <person name="Hua S.X."/>
        </authorList>
    </citation>
    <scope>NUCLEOTIDE SEQUENCE [LARGE SCALE GENOMIC DNA]</scope>
    <source>
        <strain evidence="5 6">F 1598</strain>
    </source>
</reference>
<evidence type="ECO:0000256" key="1">
    <source>
        <dbReference type="ARBA" id="ARBA00005964"/>
    </source>
</evidence>
<dbReference type="SUPFAM" id="SSF53474">
    <property type="entry name" value="alpha/beta-Hydrolases"/>
    <property type="match status" value="1"/>
</dbReference>
<evidence type="ECO:0000313" key="5">
    <source>
        <dbReference type="EMBL" id="KIM73441.1"/>
    </source>
</evidence>
<dbReference type="PANTHER" id="PTHR43918">
    <property type="entry name" value="ACETYLCHOLINESTERASE"/>
    <property type="match status" value="1"/>
</dbReference>
<keyword evidence="2 3" id="KW-0378">Hydrolase</keyword>
<dbReference type="GO" id="GO:0052689">
    <property type="term" value="F:carboxylic ester hydrolase activity"/>
    <property type="evidence" value="ECO:0007669"/>
    <property type="project" value="TreeGrafter"/>
</dbReference>
<evidence type="ECO:0000313" key="6">
    <source>
        <dbReference type="Proteomes" id="UP000054166"/>
    </source>
</evidence>
<evidence type="ECO:0000256" key="2">
    <source>
        <dbReference type="ARBA" id="ARBA00022801"/>
    </source>
</evidence>
<dbReference type="Proteomes" id="UP000054166">
    <property type="component" value="Unassembled WGS sequence"/>
</dbReference>
<dbReference type="PROSITE" id="PS00941">
    <property type="entry name" value="CARBOXYLESTERASE_B_2"/>
    <property type="match status" value="1"/>
</dbReference>
<proteinExistence type="inferred from homology"/>
<dbReference type="PROSITE" id="PS00122">
    <property type="entry name" value="CARBOXYLESTERASE_B_1"/>
    <property type="match status" value="1"/>
</dbReference>
<evidence type="ECO:0000256" key="3">
    <source>
        <dbReference type="RuleBase" id="RU361235"/>
    </source>
</evidence>
<dbReference type="InterPro" id="IPR019819">
    <property type="entry name" value="Carboxylesterase_B_CS"/>
</dbReference>
<dbReference type="EMBL" id="KN833082">
    <property type="protein sequence ID" value="KIM73441.1"/>
    <property type="molecule type" value="Genomic_DNA"/>
</dbReference>
<feature type="domain" description="Carboxylesterase type B" evidence="4">
    <location>
        <begin position="77"/>
        <end position="392"/>
    </location>
</feature>
<dbReference type="InterPro" id="IPR019826">
    <property type="entry name" value="Carboxylesterase_B_AS"/>
</dbReference>
<dbReference type="InterPro" id="IPR029058">
    <property type="entry name" value="AB_hydrolase_fold"/>
</dbReference>
<dbReference type="EC" id="3.1.1.-" evidence="3"/>
<dbReference type="AlphaFoldDB" id="A0A0C3F0D6"/>
<keyword evidence="6" id="KW-1185">Reference proteome</keyword>
<dbReference type="InterPro" id="IPR002018">
    <property type="entry name" value="CarbesteraseB"/>
</dbReference>
<dbReference type="InterPro" id="IPR050654">
    <property type="entry name" value="AChE-related_enzymes"/>
</dbReference>
<accession>A0A0C3F0D6</accession>
<dbReference type="Gene3D" id="3.40.50.1820">
    <property type="entry name" value="alpha/beta hydrolase"/>
    <property type="match status" value="2"/>
</dbReference>
<organism evidence="5 6">
    <name type="scientific">Piloderma croceum (strain F 1598)</name>
    <dbReference type="NCBI Taxonomy" id="765440"/>
    <lineage>
        <taxon>Eukaryota</taxon>
        <taxon>Fungi</taxon>
        <taxon>Dikarya</taxon>
        <taxon>Basidiomycota</taxon>
        <taxon>Agaricomycotina</taxon>
        <taxon>Agaricomycetes</taxon>
        <taxon>Agaricomycetidae</taxon>
        <taxon>Atheliales</taxon>
        <taxon>Atheliaceae</taxon>
        <taxon>Piloderma</taxon>
    </lineage>
</organism>
<dbReference type="PANTHER" id="PTHR43918:SF4">
    <property type="entry name" value="CARBOXYLIC ESTER HYDROLASE"/>
    <property type="match status" value="1"/>
</dbReference>
<reference evidence="6" key="2">
    <citation type="submission" date="2015-01" db="EMBL/GenBank/DDBJ databases">
        <title>Evolutionary Origins and Diversification of the Mycorrhizal Mutualists.</title>
        <authorList>
            <consortium name="DOE Joint Genome Institute"/>
            <consortium name="Mycorrhizal Genomics Consortium"/>
            <person name="Kohler A."/>
            <person name="Kuo A."/>
            <person name="Nagy L.G."/>
            <person name="Floudas D."/>
            <person name="Copeland A."/>
            <person name="Barry K.W."/>
            <person name="Cichocki N."/>
            <person name="Veneault-Fourrey C."/>
            <person name="LaButti K."/>
            <person name="Lindquist E.A."/>
            <person name="Lipzen A."/>
            <person name="Lundell T."/>
            <person name="Morin E."/>
            <person name="Murat C."/>
            <person name="Riley R."/>
            <person name="Ohm R."/>
            <person name="Sun H."/>
            <person name="Tunlid A."/>
            <person name="Henrissat B."/>
            <person name="Grigoriev I.V."/>
            <person name="Hibbett D.S."/>
            <person name="Martin F."/>
        </authorList>
    </citation>
    <scope>NUCLEOTIDE SEQUENCE [LARGE SCALE GENOMIC DNA]</scope>
    <source>
        <strain evidence="6">F 1598</strain>
    </source>
</reference>
<dbReference type="STRING" id="765440.A0A0C3F0D6"/>
<dbReference type="OrthoDB" id="408631at2759"/>
<dbReference type="InParanoid" id="A0A0C3F0D6"/>
<protein>
    <recommendedName>
        <fullName evidence="3">Carboxylic ester hydrolase</fullName>
        <ecNumber evidence="3">3.1.1.-</ecNumber>
    </recommendedName>
</protein>
<sequence>MQAAAEITLIISAAISPDSKRRQQSSSNDPSAVVLKEGKTFDVSCFTRVSTMPPSIILSYTIALFIATHWSSAIATSPRVSTTSGILNGALNGSVNVFLGVPYSQPPVGNLRWKTALPINKSGTEVDATQFGAACGQLSASLGVFLEAGISTLPTKQGEDCLFLNLWAPKDGRKLPVIVFLHGGGYLSGSSNETMYRGQPIALTGRAIFVTLNYRLNIWGFPSTVPIDGMDQNIGITDVRLALEWIAENIANFGGDPSQMTIAGESSGAHLTELLLFAYDKNPIVTGQIAASGAIGMFTTNPTDGAGWNTIANASGCGNTTNASQISCMRNLSFHDIMINVIQSSVSFMPAADGSIVFSNETYLARGEDGSFAHIPALLTNVNNEGSLFIEPYSSLFPIGTTEEEASDGLACPTATEASIKYHAGIPTWRGRYFAIWPNLTPFPNDSSIGAYHGSDVYLFLGTAIYIHLGNSTAKPTEAELMLSSRYVNAWLTFAEDPKDGLSTRLGWPLYDPMGNTLVKIGEHNSSVFTFGPSTQYDTTCPK</sequence>
<name>A0A0C3F0D6_PILCF</name>
<gene>
    <name evidence="5" type="ORF">PILCRDRAFT_829184</name>
</gene>
<dbReference type="ESTHER" id="9homo-a0a0c3f0d6">
    <property type="family name" value="Fungal_carboxylesterase_lipase"/>
</dbReference>
<dbReference type="HOGENOM" id="CLU_006586_15_1_1"/>
<dbReference type="Pfam" id="PF00135">
    <property type="entry name" value="COesterase"/>
    <property type="match status" value="1"/>
</dbReference>